<name>A0A0A9HD61_ARUDO</name>
<dbReference type="EMBL" id="GBRH01163229">
    <property type="protein sequence ID" value="JAE34667.1"/>
    <property type="molecule type" value="Transcribed_RNA"/>
</dbReference>
<reference evidence="1" key="1">
    <citation type="submission" date="2014-09" db="EMBL/GenBank/DDBJ databases">
        <authorList>
            <person name="Magalhaes I.L.F."/>
            <person name="Oliveira U."/>
            <person name="Santos F.R."/>
            <person name="Vidigal T.H.D.A."/>
            <person name="Brescovit A.D."/>
            <person name="Santos A.J."/>
        </authorList>
    </citation>
    <scope>NUCLEOTIDE SEQUENCE</scope>
    <source>
        <tissue evidence="1">Shoot tissue taken approximately 20 cm above the soil surface</tissue>
    </source>
</reference>
<organism evidence="1">
    <name type="scientific">Arundo donax</name>
    <name type="common">Giant reed</name>
    <name type="synonym">Donax arundinaceus</name>
    <dbReference type="NCBI Taxonomy" id="35708"/>
    <lineage>
        <taxon>Eukaryota</taxon>
        <taxon>Viridiplantae</taxon>
        <taxon>Streptophyta</taxon>
        <taxon>Embryophyta</taxon>
        <taxon>Tracheophyta</taxon>
        <taxon>Spermatophyta</taxon>
        <taxon>Magnoliopsida</taxon>
        <taxon>Liliopsida</taxon>
        <taxon>Poales</taxon>
        <taxon>Poaceae</taxon>
        <taxon>PACMAD clade</taxon>
        <taxon>Arundinoideae</taxon>
        <taxon>Arundineae</taxon>
        <taxon>Arundo</taxon>
    </lineage>
</organism>
<dbReference type="AlphaFoldDB" id="A0A0A9HD61"/>
<proteinExistence type="predicted"/>
<reference evidence="1" key="2">
    <citation type="journal article" date="2015" name="Data Brief">
        <title>Shoot transcriptome of the giant reed, Arundo donax.</title>
        <authorList>
            <person name="Barrero R.A."/>
            <person name="Guerrero F.D."/>
            <person name="Moolhuijzen P."/>
            <person name="Goolsby J.A."/>
            <person name="Tidwell J."/>
            <person name="Bellgard S.E."/>
            <person name="Bellgard M.I."/>
        </authorList>
    </citation>
    <scope>NUCLEOTIDE SEQUENCE</scope>
    <source>
        <tissue evidence="1">Shoot tissue taken approximately 20 cm above the soil surface</tissue>
    </source>
</reference>
<protein>
    <submittedName>
        <fullName evidence="1">Uncharacterized protein</fullName>
    </submittedName>
</protein>
<accession>A0A0A9HD61</accession>
<sequence length="47" mass="5078">MPFEAPRSSGCVCFILQLARKVATQSPSSSCITAAYCVAYACDVMHY</sequence>
<evidence type="ECO:0000313" key="1">
    <source>
        <dbReference type="EMBL" id="JAE34667.1"/>
    </source>
</evidence>